<evidence type="ECO:0000313" key="1">
    <source>
        <dbReference type="EMBL" id="MPC16343.1"/>
    </source>
</evidence>
<dbReference type="Proteomes" id="UP000324222">
    <property type="component" value="Unassembled WGS sequence"/>
</dbReference>
<name>A0A5B7D5Q1_PORTR</name>
<protein>
    <submittedName>
        <fullName evidence="1">Uncharacterized protein</fullName>
    </submittedName>
</protein>
<keyword evidence="2" id="KW-1185">Reference proteome</keyword>
<gene>
    <name evidence="1" type="ORF">E2C01_009166</name>
</gene>
<dbReference type="EMBL" id="VSRR010000498">
    <property type="protein sequence ID" value="MPC16343.1"/>
    <property type="molecule type" value="Genomic_DNA"/>
</dbReference>
<sequence>MILRKDVLHKLWQGDASLPEATLHLSRRGELGRDETLVASVNLLEGLRAGTGLPAVVLVCLLACSQPVYRASYARSAPSGSEFATVRGWPDGVVRQRDYGGVAGPGRVQGRVPGLNYGDKLQFVGPCGALRCLDSLQRRENGLHDVHLPRGYRSKTFSDAILPAVRDEAPQ</sequence>
<dbReference type="AlphaFoldDB" id="A0A5B7D5Q1"/>
<organism evidence="1 2">
    <name type="scientific">Portunus trituberculatus</name>
    <name type="common">Swimming crab</name>
    <name type="synonym">Neptunus trituberculatus</name>
    <dbReference type="NCBI Taxonomy" id="210409"/>
    <lineage>
        <taxon>Eukaryota</taxon>
        <taxon>Metazoa</taxon>
        <taxon>Ecdysozoa</taxon>
        <taxon>Arthropoda</taxon>
        <taxon>Crustacea</taxon>
        <taxon>Multicrustacea</taxon>
        <taxon>Malacostraca</taxon>
        <taxon>Eumalacostraca</taxon>
        <taxon>Eucarida</taxon>
        <taxon>Decapoda</taxon>
        <taxon>Pleocyemata</taxon>
        <taxon>Brachyura</taxon>
        <taxon>Eubrachyura</taxon>
        <taxon>Portunoidea</taxon>
        <taxon>Portunidae</taxon>
        <taxon>Portuninae</taxon>
        <taxon>Portunus</taxon>
    </lineage>
</organism>
<reference evidence="1 2" key="1">
    <citation type="submission" date="2019-05" db="EMBL/GenBank/DDBJ databases">
        <title>Another draft genome of Portunus trituberculatus and its Hox gene families provides insights of decapod evolution.</title>
        <authorList>
            <person name="Jeong J.-H."/>
            <person name="Song I."/>
            <person name="Kim S."/>
            <person name="Choi T."/>
            <person name="Kim D."/>
            <person name="Ryu S."/>
            <person name="Kim W."/>
        </authorList>
    </citation>
    <scope>NUCLEOTIDE SEQUENCE [LARGE SCALE GENOMIC DNA]</scope>
    <source>
        <tissue evidence="1">Muscle</tissue>
    </source>
</reference>
<evidence type="ECO:0000313" key="2">
    <source>
        <dbReference type="Proteomes" id="UP000324222"/>
    </source>
</evidence>
<comment type="caution">
    <text evidence="1">The sequence shown here is derived from an EMBL/GenBank/DDBJ whole genome shotgun (WGS) entry which is preliminary data.</text>
</comment>
<accession>A0A5B7D5Q1</accession>
<proteinExistence type="predicted"/>